<evidence type="ECO:0000256" key="3">
    <source>
        <dbReference type="ARBA" id="ARBA00012756"/>
    </source>
</evidence>
<dbReference type="InterPro" id="IPR032312">
    <property type="entry name" value="LacZ_4"/>
</dbReference>
<dbReference type="AlphaFoldDB" id="A0A8J7MFF2"/>
<protein>
    <recommendedName>
        <fullName evidence="3 7">Beta-galactosidase</fullName>
        <ecNumber evidence="3 7">3.2.1.23</ecNumber>
    </recommendedName>
    <alternativeName>
        <fullName evidence="6 7">Lactase</fullName>
    </alternativeName>
</protein>
<dbReference type="GO" id="GO:0009341">
    <property type="term" value="C:beta-galactosidase complex"/>
    <property type="evidence" value="ECO:0007669"/>
    <property type="project" value="InterPro"/>
</dbReference>
<feature type="signal peptide" evidence="8">
    <location>
        <begin position="1"/>
        <end position="22"/>
    </location>
</feature>
<dbReference type="InterPro" id="IPR013783">
    <property type="entry name" value="Ig-like_fold"/>
</dbReference>
<evidence type="ECO:0000313" key="10">
    <source>
        <dbReference type="EMBL" id="MBK1792027.1"/>
    </source>
</evidence>
<evidence type="ECO:0000256" key="5">
    <source>
        <dbReference type="ARBA" id="ARBA00023295"/>
    </source>
</evidence>
<sequence>MMAKIHCYTLIMSIVLSINAWAQAWNDLNILQQNRQPARASMMVFPDAKAAASGQYENSAWHMSLNGEWKFHWAKNPAERPMAFYQETYDDSQWGKIPVPSNWQMHGFGTPIYTNIKYPFKKDPPNAPVEYNPVGSYRTHFGIPSTWQGRQTFIVFDGVDSAFYLWVNGKIVGYSQGSRTPAEFDLTPYLREGENSLAVEVYRWSDGSYLEDQDFWRLSGIYRNVYLWSRNPSHVRDYSVQTQLDENYENATLKVDLEMVQPAGMVKLELLDPAGNVLVTAQAEAAESIQLEMQVEAPEKWNPESPILYQLMISHCDDEGRVLSVIPQKVGFRQVEIKDGRFCLNGKDILIKGVNRHEHHPDTGHVIDRESMVRDIQLLKENNFNAVRTSHYPNVREWYELCDEYGIILWNEANIESHGMGYGAQSLAKDPAWQAAHLDRIERMVERDKNHPSVVVWSMGNEAGDGVNFRAAYEWIKQKDPSRPIHYERALAENGFENTDIVNKMYSTPEKIESYLQSGLKKPYIICEYMHAMGNSNGGADAYWDVFYQDNLVQGGFVWDWMDQGIRQPVPDEHRDKVGKGAVNESFFAYGGWFEEKENIHHDGNFCMNGLLDSAQKPHPGMQAMKYLQRNVHVELVDKETGTFLITNWFDFSQLDELVYGSWNMQANGRIVAEGLLDQLDIPAGESREITIPDAIVEQEGGLEYYLTFEFHAKVDYHPLVSNAHLLAWEQIYMTDATVQYIRGGKEEAGGRQLGTEDSTSSIKVMGEEFAITFDKASGTISSYTYKDEVVFTAGGQLDLARALVDNESRQSDQISPLWAQAGPSAVVDKIELERLDDKIQVRVEWTMPAVRAGASAAYTINKLGSVLVEMHYDFGHTPEAIRQLSRVGSLWMLAPEYQQMAWFGRAGETYTDRNFSLVGLFSGSVAEQWTDYSKPQENGNKTAVRWLSMTKADGRGVLIEGNGQHLSVTARNYSQEQMSQSDYTFQMDYSDEIFLNLDFAQAGVGGIDSWGSMILKEYQLRGEAYHLSYRISPIEQAVENWRAKPLARSGAELEVMAVPDQGKFQLVD</sequence>
<dbReference type="Gene3D" id="2.60.40.10">
    <property type="entry name" value="Immunoglobulins"/>
    <property type="match status" value="2"/>
</dbReference>
<dbReference type="InterPro" id="IPR036156">
    <property type="entry name" value="Beta-gal/glucu_dom_sf"/>
</dbReference>
<keyword evidence="11" id="KW-1185">Reference proteome</keyword>
<evidence type="ECO:0000259" key="9">
    <source>
        <dbReference type="SMART" id="SM01038"/>
    </source>
</evidence>
<keyword evidence="5 7" id="KW-0326">Glycosidase</keyword>
<dbReference type="SUPFAM" id="SSF49785">
    <property type="entry name" value="Galactose-binding domain-like"/>
    <property type="match status" value="1"/>
</dbReference>
<dbReference type="GO" id="GO:0004565">
    <property type="term" value="F:beta-galactosidase activity"/>
    <property type="evidence" value="ECO:0007669"/>
    <property type="project" value="UniProtKB-EC"/>
</dbReference>
<dbReference type="Pfam" id="PF02836">
    <property type="entry name" value="Glyco_hydro_2_C"/>
    <property type="match status" value="1"/>
</dbReference>
<dbReference type="SUPFAM" id="SSF74650">
    <property type="entry name" value="Galactose mutarotase-like"/>
    <property type="match status" value="1"/>
</dbReference>
<reference evidence="10" key="1">
    <citation type="submission" date="2021-01" db="EMBL/GenBank/DDBJ databases">
        <title>Modified the classification status of verrucomicrobia.</title>
        <authorList>
            <person name="Feng X."/>
        </authorList>
    </citation>
    <scope>NUCLEOTIDE SEQUENCE</scope>
    <source>
        <strain evidence="10">_KCTC 22039</strain>
    </source>
</reference>
<comment type="similarity">
    <text evidence="2 7">Belongs to the glycosyl hydrolase 2 family.</text>
</comment>
<evidence type="ECO:0000256" key="8">
    <source>
        <dbReference type="SAM" id="SignalP"/>
    </source>
</evidence>
<accession>A0A8J7MFF2</accession>
<name>A0A8J7MFF2_9BACT</name>
<dbReference type="SUPFAM" id="SSF49303">
    <property type="entry name" value="beta-Galactosidase/glucuronidase domain"/>
    <property type="match status" value="2"/>
</dbReference>
<evidence type="ECO:0000313" key="11">
    <source>
        <dbReference type="Proteomes" id="UP000624703"/>
    </source>
</evidence>
<dbReference type="Pfam" id="PF16353">
    <property type="entry name" value="LacZ_4"/>
    <property type="match status" value="1"/>
</dbReference>
<evidence type="ECO:0000256" key="6">
    <source>
        <dbReference type="ARBA" id="ARBA00032230"/>
    </source>
</evidence>
<comment type="caution">
    <text evidence="10">The sequence shown here is derived from an EMBL/GenBank/DDBJ whole genome shotgun (WGS) entry which is preliminary data.</text>
</comment>
<dbReference type="InterPro" id="IPR004199">
    <property type="entry name" value="B-gal_small/dom_5"/>
</dbReference>
<organism evidence="10 11">
    <name type="scientific">Persicirhabdus sediminis</name>
    <dbReference type="NCBI Taxonomy" id="454144"/>
    <lineage>
        <taxon>Bacteria</taxon>
        <taxon>Pseudomonadati</taxon>
        <taxon>Verrucomicrobiota</taxon>
        <taxon>Verrucomicrobiia</taxon>
        <taxon>Verrucomicrobiales</taxon>
        <taxon>Verrucomicrobiaceae</taxon>
        <taxon>Persicirhabdus</taxon>
    </lineage>
</organism>
<dbReference type="Proteomes" id="UP000624703">
    <property type="component" value="Unassembled WGS sequence"/>
</dbReference>
<dbReference type="PROSITE" id="PS00719">
    <property type="entry name" value="GLYCOSYL_HYDROL_F2_1"/>
    <property type="match status" value="1"/>
</dbReference>
<dbReference type="InterPro" id="IPR017853">
    <property type="entry name" value="GH"/>
</dbReference>
<dbReference type="Pfam" id="PF02837">
    <property type="entry name" value="Glyco_hydro_2_N"/>
    <property type="match status" value="1"/>
</dbReference>
<dbReference type="GO" id="GO:0005990">
    <property type="term" value="P:lactose catabolic process"/>
    <property type="evidence" value="ECO:0007669"/>
    <property type="project" value="TreeGrafter"/>
</dbReference>
<dbReference type="Pfam" id="PF00703">
    <property type="entry name" value="Glyco_hydro_2"/>
    <property type="match status" value="1"/>
</dbReference>
<dbReference type="PANTHER" id="PTHR46323">
    <property type="entry name" value="BETA-GALACTOSIDASE"/>
    <property type="match status" value="1"/>
</dbReference>
<dbReference type="InterPro" id="IPR006101">
    <property type="entry name" value="Glyco_hydro_2"/>
</dbReference>
<evidence type="ECO:0000256" key="1">
    <source>
        <dbReference type="ARBA" id="ARBA00001412"/>
    </source>
</evidence>
<keyword evidence="4 7" id="KW-0378">Hydrolase</keyword>
<keyword evidence="8" id="KW-0732">Signal</keyword>
<dbReference type="PROSITE" id="PS00608">
    <property type="entry name" value="GLYCOSYL_HYDROL_F2_2"/>
    <property type="match status" value="1"/>
</dbReference>
<dbReference type="InterPro" id="IPR006103">
    <property type="entry name" value="Glyco_hydro_2_cat"/>
</dbReference>
<dbReference type="Gene3D" id="2.70.98.10">
    <property type="match status" value="1"/>
</dbReference>
<evidence type="ECO:0000256" key="7">
    <source>
        <dbReference type="RuleBase" id="RU361154"/>
    </source>
</evidence>
<dbReference type="InterPro" id="IPR023232">
    <property type="entry name" value="Glyco_hydro_2_AS"/>
</dbReference>
<dbReference type="Gene3D" id="2.60.120.260">
    <property type="entry name" value="Galactose-binding domain-like"/>
    <property type="match status" value="1"/>
</dbReference>
<evidence type="ECO:0000256" key="2">
    <source>
        <dbReference type="ARBA" id="ARBA00007401"/>
    </source>
</evidence>
<dbReference type="EMBL" id="JAENIM010000042">
    <property type="protein sequence ID" value="MBK1792027.1"/>
    <property type="molecule type" value="Genomic_DNA"/>
</dbReference>
<dbReference type="Gene3D" id="3.20.20.80">
    <property type="entry name" value="Glycosidases"/>
    <property type="match status" value="1"/>
</dbReference>
<dbReference type="InterPro" id="IPR050347">
    <property type="entry name" value="Bact_Beta-galactosidase"/>
</dbReference>
<dbReference type="SUPFAM" id="SSF51445">
    <property type="entry name" value="(Trans)glycosidases"/>
    <property type="match status" value="1"/>
</dbReference>
<proteinExistence type="inferred from homology"/>
<dbReference type="InterPro" id="IPR023230">
    <property type="entry name" value="Glyco_hydro_2_CS"/>
</dbReference>
<dbReference type="PANTHER" id="PTHR46323:SF2">
    <property type="entry name" value="BETA-GALACTOSIDASE"/>
    <property type="match status" value="1"/>
</dbReference>
<gene>
    <name evidence="10" type="ORF">JIN82_12775</name>
</gene>
<evidence type="ECO:0000256" key="4">
    <source>
        <dbReference type="ARBA" id="ARBA00022801"/>
    </source>
</evidence>
<dbReference type="InterPro" id="IPR006104">
    <property type="entry name" value="Glyco_hydro_2_N"/>
</dbReference>
<dbReference type="GO" id="GO:0030246">
    <property type="term" value="F:carbohydrate binding"/>
    <property type="evidence" value="ECO:0007669"/>
    <property type="project" value="InterPro"/>
</dbReference>
<dbReference type="EC" id="3.2.1.23" evidence="3 7"/>
<dbReference type="Pfam" id="PF02929">
    <property type="entry name" value="Bgal_small_N"/>
    <property type="match status" value="1"/>
</dbReference>
<dbReference type="InterPro" id="IPR006102">
    <property type="entry name" value="Ig-like_GH2"/>
</dbReference>
<dbReference type="SMART" id="SM01038">
    <property type="entry name" value="Bgal_small_N"/>
    <property type="match status" value="1"/>
</dbReference>
<feature type="domain" description="Beta galactosidase small chain/" evidence="9">
    <location>
        <begin position="764"/>
        <end position="1033"/>
    </location>
</feature>
<dbReference type="InterPro" id="IPR011013">
    <property type="entry name" value="Gal_mutarotase_sf_dom"/>
</dbReference>
<comment type="catalytic activity">
    <reaction evidence="1 7">
        <text>Hydrolysis of terminal non-reducing beta-D-galactose residues in beta-D-galactosides.</text>
        <dbReference type="EC" id="3.2.1.23"/>
    </reaction>
</comment>
<dbReference type="InterPro" id="IPR014718">
    <property type="entry name" value="GH-type_carb-bd"/>
</dbReference>
<dbReference type="InterPro" id="IPR008979">
    <property type="entry name" value="Galactose-bd-like_sf"/>
</dbReference>
<dbReference type="PRINTS" id="PR00132">
    <property type="entry name" value="GLHYDRLASE2"/>
</dbReference>
<feature type="chain" id="PRO_5035152544" description="Beta-galactosidase" evidence="8">
    <location>
        <begin position="23"/>
        <end position="1069"/>
    </location>
</feature>